<dbReference type="EnsemblPlants" id="Zm00001eb127040_T002">
    <property type="protein sequence ID" value="Zm00001eb127040_P002"/>
    <property type="gene ID" value="Zm00001eb127040"/>
</dbReference>
<feature type="compositionally biased region" description="Basic and acidic residues" evidence="1">
    <location>
        <begin position="1"/>
        <end position="10"/>
    </location>
</feature>
<dbReference type="Proteomes" id="UP000007305">
    <property type="component" value="Chromosome 3"/>
</dbReference>
<keyword evidence="4" id="KW-1185">Reference proteome</keyword>
<evidence type="ECO:0000256" key="1">
    <source>
        <dbReference type="SAM" id="MobiDB-lite"/>
    </source>
</evidence>
<dbReference type="Gramene" id="Zm00001eb127040_T001">
    <property type="protein sequence ID" value="Zm00001eb127040_P001"/>
    <property type="gene ID" value="Zm00001eb127040"/>
</dbReference>
<keyword evidence="2" id="KW-0812">Transmembrane</keyword>
<name>A0A804N195_MAIZE</name>
<keyword evidence="2" id="KW-0472">Membrane</keyword>
<reference evidence="3" key="3">
    <citation type="submission" date="2021-05" db="UniProtKB">
        <authorList>
            <consortium name="EnsemblPlants"/>
        </authorList>
    </citation>
    <scope>IDENTIFICATION</scope>
    <source>
        <strain evidence="3">cv. B73</strain>
    </source>
</reference>
<dbReference type="AlphaFoldDB" id="A0A804N195"/>
<reference evidence="3" key="2">
    <citation type="submission" date="2019-07" db="EMBL/GenBank/DDBJ databases">
        <authorList>
            <person name="Seetharam A."/>
            <person name="Woodhouse M."/>
            <person name="Cannon E."/>
        </authorList>
    </citation>
    <scope>NUCLEOTIDE SEQUENCE [LARGE SCALE GENOMIC DNA]</scope>
    <source>
        <strain evidence="3">cv. B73</strain>
    </source>
</reference>
<evidence type="ECO:0000313" key="4">
    <source>
        <dbReference type="Proteomes" id="UP000007305"/>
    </source>
</evidence>
<protein>
    <submittedName>
        <fullName evidence="3">Uncharacterized protein</fullName>
    </submittedName>
</protein>
<feature type="compositionally biased region" description="Acidic residues" evidence="1">
    <location>
        <begin position="27"/>
        <end position="46"/>
    </location>
</feature>
<feature type="region of interest" description="Disordered" evidence="1">
    <location>
        <begin position="1"/>
        <end position="82"/>
    </location>
</feature>
<dbReference type="Gramene" id="Zm00001eb127040_T002">
    <property type="protein sequence ID" value="Zm00001eb127040_P002"/>
    <property type="gene ID" value="Zm00001eb127040"/>
</dbReference>
<feature type="transmembrane region" description="Helical" evidence="2">
    <location>
        <begin position="86"/>
        <end position="107"/>
    </location>
</feature>
<reference evidence="4" key="1">
    <citation type="submission" date="2015-12" db="EMBL/GenBank/DDBJ databases">
        <title>Update maize B73 reference genome by single molecule sequencing technologies.</title>
        <authorList>
            <consortium name="Maize Genome Sequencing Project"/>
            <person name="Ware D."/>
        </authorList>
    </citation>
    <scope>NUCLEOTIDE SEQUENCE [LARGE SCALE GENOMIC DNA]</scope>
    <source>
        <strain evidence="4">cv. B73</strain>
    </source>
</reference>
<accession>A0A804N195</accession>
<sequence length="117" mass="13263">MARAARERRYGAPRRRLGAEVHVHPDGDEEDGGEGEEEDGVDEDGDGAGLEVAELDDPALARHLEQQARRQQDEEHQRDEHRRPVLHLRALLIISLCPSLLASFLNLRPSRRCRCLQ</sequence>
<evidence type="ECO:0000256" key="2">
    <source>
        <dbReference type="SAM" id="Phobius"/>
    </source>
</evidence>
<evidence type="ECO:0000313" key="3">
    <source>
        <dbReference type="EnsemblPlants" id="Zm00001eb127040_P002"/>
    </source>
</evidence>
<feature type="compositionally biased region" description="Basic and acidic residues" evidence="1">
    <location>
        <begin position="59"/>
        <end position="82"/>
    </location>
</feature>
<keyword evidence="2" id="KW-1133">Transmembrane helix</keyword>
<dbReference type="EnsemblPlants" id="Zm00001eb127040_T001">
    <property type="protein sequence ID" value="Zm00001eb127040_P001"/>
    <property type="gene ID" value="Zm00001eb127040"/>
</dbReference>
<feature type="compositionally biased region" description="Basic and acidic residues" evidence="1">
    <location>
        <begin position="17"/>
        <end position="26"/>
    </location>
</feature>
<organism evidence="3 4">
    <name type="scientific">Zea mays</name>
    <name type="common">Maize</name>
    <dbReference type="NCBI Taxonomy" id="4577"/>
    <lineage>
        <taxon>Eukaryota</taxon>
        <taxon>Viridiplantae</taxon>
        <taxon>Streptophyta</taxon>
        <taxon>Embryophyta</taxon>
        <taxon>Tracheophyta</taxon>
        <taxon>Spermatophyta</taxon>
        <taxon>Magnoliopsida</taxon>
        <taxon>Liliopsida</taxon>
        <taxon>Poales</taxon>
        <taxon>Poaceae</taxon>
        <taxon>PACMAD clade</taxon>
        <taxon>Panicoideae</taxon>
        <taxon>Andropogonodae</taxon>
        <taxon>Andropogoneae</taxon>
        <taxon>Tripsacinae</taxon>
        <taxon>Zea</taxon>
    </lineage>
</organism>
<proteinExistence type="predicted"/>